<protein>
    <submittedName>
        <fullName evidence="3">Annexin A7</fullName>
    </submittedName>
</protein>
<name>A0A1I7XCM8_HETBA</name>
<feature type="region of interest" description="Disordered" evidence="1">
    <location>
        <begin position="1"/>
        <end position="92"/>
    </location>
</feature>
<evidence type="ECO:0000313" key="3">
    <source>
        <dbReference type="WBParaSite" id="Hba_15452"/>
    </source>
</evidence>
<evidence type="ECO:0000256" key="1">
    <source>
        <dbReference type="SAM" id="MobiDB-lite"/>
    </source>
</evidence>
<dbReference type="Proteomes" id="UP000095283">
    <property type="component" value="Unplaced"/>
</dbReference>
<feature type="compositionally biased region" description="Polar residues" evidence="1">
    <location>
        <begin position="8"/>
        <end position="17"/>
    </location>
</feature>
<evidence type="ECO:0000313" key="2">
    <source>
        <dbReference type="Proteomes" id="UP000095283"/>
    </source>
</evidence>
<feature type="compositionally biased region" description="Low complexity" evidence="1">
    <location>
        <begin position="43"/>
        <end position="76"/>
    </location>
</feature>
<sequence>MGYPGGMQAQSAQSTGQFAGRPGGPPMQRPAYPPGNAPPQYPYAPGQPGYQQQAAYQQHQQQMYQRQQVGQQMRPYMSPQGAMVTPTHQGGM</sequence>
<organism evidence="2 3">
    <name type="scientific">Heterorhabditis bacteriophora</name>
    <name type="common">Entomopathogenic nematode worm</name>
    <dbReference type="NCBI Taxonomy" id="37862"/>
    <lineage>
        <taxon>Eukaryota</taxon>
        <taxon>Metazoa</taxon>
        <taxon>Ecdysozoa</taxon>
        <taxon>Nematoda</taxon>
        <taxon>Chromadorea</taxon>
        <taxon>Rhabditida</taxon>
        <taxon>Rhabditina</taxon>
        <taxon>Rhabditomorpha</taxon>
        <taxon>Strongyloidea</taxon>
        <taxon>Heterorhabditidae</taxon>
        <taxon>Heterorhabditis</taxon>
    </lineage>
</organism>
<accession>A0A1I7XCM8</accession>
<feature type="compositionally biased region" description="Pro residues" evidence="1">
    <location>
        <begin position="23"/>
        <end position="42"/>
    </location>
</feature>
<dbReference type="WBParaSite" id="Hba_15452">
    <property type="protein sequence ID" value="Hba_15452"/>
    <property type="gene ID" value="Hba_15452"/>
</dbReference>
<reference evidence="3" key="1">
    <citation type="submission" date="2016-11" db="UniProtKB">
        <authorList>
            <consortium name="WormBaseParasite"/>
        </authorList>
    </citation>
    <scope>IDENTIFICATION</scope>
</reference>
<dbReference type="AlphaFoldDB" id="A0A1I7XCM8"/>
<proteinExistence type="predicted"/>
<keyword evidence="2" id="KW-1185">Reference proteome</keyword>